<dbReference type="InterPro" id="IPR009695">
    <property type="entry name" value="Diacylglyc_glucosyltr_N"/>
</dbReference>
<name>A0ABS8PC02_9PSEU</name>
<dbReference type="RefSeq" id="WP_230737203.1">
    <property type="nucleotide sequence ID" value="NZ_JAJNDB010000004.1"/>
</dbReference>
<sequence>MTTAEARTAPLPVNARIVVVSIGTRDDGSADELARRLHRQGWWVDRPDALGVPPVRLGPALLSLSGTGRAPRRRASVPACVHPLGSRVAGAVLDRLTARTAALIGDVPHAVVSTHPLVSQLLGRLRRSGALDAPVISYVTDPAVHPLWWHPGVDLVLSPEPGITDQVRRLARTTPGARTGIVETARAQDPAEVIHRAALTPTCRTPGTGVRRGR</sequence>
<dbReference type="EMBL" id="JAJNDB010000004">
    <property type="protein sequence ID" value="MCD2195777.1"/>
    <property type="molecule type" value="Genomic_DNA"/>
</dbReference>
<accession>A0ABS8PC02</accession>
<dbReference type="Pfam" id="PF06925">
    <property type="entry name" value="MGDG_synth"/>
    <property type="match status" value="1"/>
</dbReference>
<comment type="caution">
    <text evidence="2">The sequence shown here is derived from an EMBL/GenBank/DDBJ whole genome shotgun (WGS) entry which is preliminary data.</text>
</comment>
<evidence type="ECO:0000313" key="3">
    <source>
        <dbReference type="Proteomes" id="UP001199469"/>
    </source>
</evidence>
<feature type="domain" description="Diacylglycerol glucosyltransferase N-terminal" evidence="1">
    <location>
        <begin position="106"/>
        <end position="168"/>
    </location>
</feature>
<reference evidence="2 3" key="1">
    <citation type="submission" date="2021-11" db="EMBL/GenBank/DDBJ databases">
        <title>Draft genome sequence of Actinomycetospora sp. SF1 isolated from the rhizosphere soil.</title>
        <authorList>
            <person name="Duangmal K."/>
            <person name="Chantavorakit T."/>
        </authorList>
    </citation>
    <scope>NUCLEOTIDE SEQUENCE [LARGE SCALE GENOMIC DNA]</scope>
    <source>
        <strain evidence="2 3">TBRC 5722</strain>
    </source>
</reference>
<protein>
    <recommendedName>
        <fullName evidence="1">Diacylglycerol glucosyltransferase N-terminal domain-containing protein</fullName>
    </recommendedName>
</protein>
<keyword evidence="3" id="KW-1185">Reference proteome</keyword>
<gene>
    <name evidence="2" type="ORF">LQ327_20605</name>
</gene>
<evidence type="ECO:0000259" key="1">
    <source>
        <dbReference type="Pfam" id="PF06925"/>
    </source>
</evidence>
<evidence type="ECO:0000313" key="2">
    <source>
        <dbReference type="EMBL" id="MCD2195777.1"/>
    </source>
</evidence>
<organism evidence="2 3">
    <name type="scientific">Actinomycetospora endophytica</name>
    <dbReference type="NCBI Taxonomy" id="2291215"/>
    <lineage>
        <taxon>Bacteria</taxon>
        <taxon>Bacillati</taxon>
        <taxon>Actinomycetota</taxon>
        <taxon>Actinomycetes</taxon>
        <taxon>Pseudonocardiales</taxon>
        <taxon>Pseudonocardiaceae</taxon>
        <taxon>Actinomycetospora</taxon>
    </lineage>
</organism>
<proteinExistence type="predicted"/>
<dbReference type="Proteomes" id="UP001199469">
    <property type="component" value="Unassembled WGS sequence"/>
</dbReference>